<dbReference type="SUPFAM" id="SSF53254">
    <property type="entry name" value="Phosphoglycerate mutase-like"/>
    <property type="match status" value="1"/>
</dbReference>
<accession>A0ABT9NIQ6</accession>
<dbReference type="EC" id="5.4.2.12" evidence="1"/>
<gene>
    <name evidence="1" type="ORF">J2S70_001669</name>
</gene>
<dbReference type="CDD" id="cd07067">
    <property type="entry name" value="HP_PGM_like"/>
    <property type="match status" value="1"/>
</dbReference>
<keyword evidence="1" id="KW-0413">Isomerase</keyword>
<keyword evidence="2" id="KW-1185">Reference proteome</keyword>
<dbReference type="RefSeq" id="WP_307683260.1">
    <property type="nucleotide sequence ID" value="NZ_JAUSQX010000001.1"/>
</dbReference>
<dbReference type="Gene3D" id="3.40.50.1240">
    <property type="entry name" value="Phosphoglycerate mutase-like"/>
    <property type="match status" value="1"/>
</dbReference>
<protein>
    <submittedName>
        <fullName evidence="1">Phosphoglycerate mutase</fullName>
        <ecNumber evidence="1">5.4.2.12</ecNumber>
    </submittedName>
</protein>
<dbReference type="Proteomes" id="UP001243212">
    <property type="component" value="Unassembled WGS sequence"/>
</dbReference>
<dbReference type="PANTHER" id="PTHR48100">
    <property type="entry name" value="BROAD-SPECIFICITY PHOSPHATASE YOR283W-RELATED"/>
    <property type="match status" value="1"/>
</dbReference>
<dbReference type="GO" id="GO:0004619">
    <property type="term" value="F:phosphoglycerate mutase activity"/>
    <property type="evidence" value="ECO:0007669"/>
    <property type="project" value="UniProtKB-EC"/>
</dbReference>
<dbReference type="EMBL" id="JAUSQX010000001">
    <property type="protein sequence ID" value="MDP9807087.1"/>
    <property type="molecule type" value="Genomic_DNA"/>
</dbReference>
<proteinExistence type="predicted"/>
<organism evidence="1 2">
    <name type="scientific">Trueperella bonasi</name>
    <dbReference type="NCBI Taxonomy" id="312286"/>
    <lineage>
        <taxon>Bacteria</taxon>
        <taxon>Bacillati</taxon>
        <taxon>Actinomycetota</taxon>
        <taxon>Actinomycetes</taxon>
        <taxon>Actinomycetales</taxon>
        <taxon>Actinomycetaceae</taxon>
        <taxon>Trueperella</taxon>
    </lineage>
</organism>
<comment type="caution">
    <text evidence="1">The sequence shown here is derived from an EMBL/GenBank/DDBJ whole genome shotgun (WGS) entry which is preliminary data.</text>
</comment>
<dbReference type="PANTHER" id="PTHR48100:SF58">
    <property type="entry name" value="PE-PGRS FAMILY PROTEIN PE_PGRS11"/>
    <property type="match status" value="1"/>
</dbReference>
<dbReference type="InterPro" id="IPR013078">
    <property type="entry name" value="His_Pase_superF_clade-1"/>
</dbReference>
<sequence>MRLVLVRHGQTYKNASHTIDTVHPGAVLTEEGWTQANDVVAQLLEYEPGTIWASNLTRTQQTATPLATRLGLDVNVHEGFREIEAGDFEGCTEEEDYRAYSEVIFGWARGEMDVPMPGTEVTGASVLERFDDAVRAAEQEGASCAVVFAHGAVISYWVGMRGGVMVDKADFVPLVNTGVVVFDGSLDEGYQLKSWMHIEFDPDDG</sequence>
<evidence type="ECO:0000313" key="2">
    <source>
        <dbReference type="Proteomes" id="UP001243212"/>
    </source>
</evidence>
<reference evidence="1 2" key="1">
    <citation type="submission" date="2023-07" db="EMBL/GenBank/DDBJ databases">
        <title>Sequencing the genomes of 1000 actinobacteria strains.</title>
        <authorList>
            <person name="Klenk H.-P."/>
        </authorList>
    </citation>
    <scope>NUCLEOTIDE SEQUENCE [LARGE SCALE GENOMIC DNA]</scope>
    <source>
        <strain evidence="1 2">DSM 17163</strain>
    </source>
</reference>
<evidence type="ECO:0000313" key="1">
    <source>
        <dbReference type="EMBL" id="MDP9807087.1"/>
    </source>
</evidence>
<dbReference type="Pfam" id="PF00300">
    <property type="entry name" value="His_Phos_1"/>
    <property type="match status" value="1"/>
</dbReference>
<name>A0ABT9NIQ6_9ACTO</name>
<dbReference type="InterPro" id="IPR029033">
    <property type="entry name" value="His_PPase_superfam"/>
</dbReference>
<dbReference type="SMART" id="SM00855">
    <property type="entry name" value="PGAM"/>
    <property type="match status" value="1"/>
</dbReference>
<dbReference type="InterPro" id="IPR050275">
    <property type="entry name" value="PGM_Phosphatase"/>
</dbReference>